<dbReference type="InterPro" id="IPR013216">
    <property type="entry name" value="Methyltransf_11"/>
</dbReference>
<keyword evidence="3" id="KW-1185">Reference proteome</keyword>
<dbReference type="GeneID" id="5054065"/>
<dbReference type="GO" id="GO:0008757">
    <property type="term" value="F:S-adenosylmethionine-dependent methyltransferase activity"/>
    <property type="evidence" value="ECO:0007669"/>
    <property type="project" value="InterPro"/>
</dbReference>
<dbReference type="Gene3D" id="3.40.50.150">
    <property type="entry name" value="Vaccinia Virus protein VP39"/>
    <property type="match status" value="1"/>
</dbReference>
<dbReference type="Proteomes" id="UP000554766">
    <property type="component" value="Unassembled WGS sequence"/>
</dbReference>
<comment type="caution">
    <text evidence="2">The sequence shown here is derived from an EMBL/GenBank/DDBJ whole genome shotgun (WGS) entry which is preliminary data.</text>
</comment>
<organism evidence="2 3">
    <name type="scientific">Pyrobaculum arsenaticum</name>
    <dbReference type="NCBI Taxonomy" id="121277"/>
    <lineage>
        <taxon>Archaea</taxon>
        <taxon>Thermoproteota</taxon>
        <taxon>Thermoprotei</taxon>
        <taxon>Thermoproteales</taxon>
        <taxon>Thermoproteaceae</taxon>
        <taxon>Pyrobaculum</taxon>
    </lineage>
</organism>
<name>A0A7L4P937_9CREN</name>
<feature type="domain" description="Methyltransferase type 11" evidence="1">
    <location>
        <begin position="56"/>
        <end position="135"/>
    </location>
</feature>
<proteinExistence type="predicted"/>
<evidence type="ECO:0000313" key="3">
    <source>
        <dbReference type="Proteomes" id="UP000554766"/>
    </source>
</evidence>
<accession>A0A7L4P937</accession>
<dbReference type="CDD" id="cd02440">
    <property type="entry name" value="AdoMet_MTases"/>
    <property type="match status" value="1"/>
</dbReference>
<reference evidence="2 3" key="1">
    <citation type="journal article" date="2020" name="Nat. Commun.">
        <title>The structures of two archaeal type IV pili illuminate evolutionary relationships.</title>
        <authorList>
            <person name="Wang F."/>
            <person name="Baquero D.P."/>
            <person name="Su Z."/>
            <person name="Beltran L.C."/>
            <person name="Prangishvili D."/>
            <person name="Krupovic M."/>
            <person name="Egelman E.H."/>
        </authorList>
    </citation>
    <scope>NUCLEOTIDE SEQUENCE [LARGE SCALE GENOMIC DNA]</scope>
    <source>
        <strain evidence="2 3">2GA</strain>
    </source>
</reference>
<dbReference type="OMA" id="FEYMPFR"/>
<keyword evidence="2" id="KW-0808">Transferase</keyword>
<dbReference type="SUPFAM" id="SSF53335">
    <property type="entry name" value="S-adenosyl-L-methionine-dependent methyltransferases"/>
    <property type="match status" value="1"/>
</dbReference>
<dbReference type="RefSeq" id="WP_011901010.1">
    <property type="nucleotide sequence ID" value="NZ_JAAVJF010000002.1"/>
</dbReference>
<dbReference type="InterPro" id="IPR029063">
    <property type="entry name" value="SAM-dependent_MTases_sf"/>
</dbReference>
<dbReference type="NCBIfam" id="NF004452">
    <property type="entry name" value="PRK05785.1"/>
    <property type="match status" value="1"/>
</dbReference>
<keyword evidence="2" id="KW-0489">Methyltransferase</keyword>
<dbReference type="EMBL" id="JAAVJF010000002">
    <property type="protein sequence ID" value="NYR15173.1"/>
    <property type="molecule type" value="Genomic_DNA"/>
</dbReference>
<dbReference type="AlphaFoldDB" id="A0A7L4P937"/>
<dbReference type="Pfam" id="PF08241">
    <property type="entry name" value="Methyltransf_11"/>
    <property type="match status" value="1"/>
</dbReference>
<dbReference type="GO" id="GO:0032259">
    <property type="term" value="P:methylation"/>
    <property type="evidence" value="ECO:0007669"/>
    <property type="project" value="UniProtKB-KW"/>
</dbReference>
<evidence type="ECO:0000259" key="1">
    <source>
        <dbReference type="Pfam" id="PF08241"/>
    </source>
</evidence>
<gene>
    <name evidence="2" type="ORF">HC235_04245</name>
</gene>
<evidence type="ECO:0000313" key="2">
    <source>
        <dbReference type="EMBL" id="NYR15173.1"/>
    </source>
</evidence>
<sequence length="227" mass="25836">MGLGEKWYEIREAYRKIVDVYERANKIVTLGNVDRWRREALSLYYSVNGRSVLKILDAGAGPGNMAHHLRGTRYLVAFDASIEMLRLNNVADDRVVGMFEQMPFRDGSFDLLISGYAFHASVNLEKAAAEFSRVANYQVVVAIGKPDRRVARCLVLAYAKFVVPRVVCIVAPRQICREYGKIYEIMASLPPNSRIRQIISRYAHIVQYREKGLGSVYIYVAKSRNHA</sequence>
<protein>
    <submittedName>
        <fullName evidence="2">Methyltransferase domain-containing protein</fullName>
    </submittedName>
</protein>